<accession>A0A8S9V8F2</accession>
<evidence type="ECO:0000313" key="2">
    <source>
        <dbReference type="EMBL" id="KAF4149726.1"/>
    </source>
</evidence>
<dbReference type="AlphaFoldDB" id="A0A8S9V8F2"/>
<feature type="compositionally biased region" description="Basic and acidic residues" evidence="1">
    <location>
        <begin position="24"/>
        <end position="35"/>
    </location>
</feature>
<feature type="region of interest" description="Disordered" evidence="1">
    <location>
        <begin position="1"/>
        <end position="47"/>
    </location>
</feature>
<proteinExistence type="predicted"/>
<protein>
    <submittedName>
        <fullName evidence="2">Uncharacterized protein</fullName>
    </submittedName>
</protein>
<gene>
    <name evidence="2" type="ORF">GN958_ATG01122</name>
</gene>
<comment type="caution">
    <text evidence="2">The sequence shown here is derived from an EMBL/GenBank/DDBJ whole genome shotgun (WGS) entry which is preliminary data.</text>
</comment>
<organism evidence="2 3">
    <name type="scientific">Phytophthora infestans</name>
    <name type="common">Potato late blight agent</name>
    <name type="synonym">Botrytis infestans</name>
    <dbReference type="NCBI Taxonomy" id="4787"/>
    <lineage>
        <taxon>Eukaryota</taxon>
        <taxon>Sar</taxon>
        <taxon>Stramenopiles</taxon>
        <taxon>Oomycota</taxon>
        <taxon>Peronosporomycetes</taxon>
        <taxon>Peronosporales</taxon>
        <taxon>Peronosporaceae</taxon>
        <taxon>Phytophthora</taxon>
    </lineage>
</organism>
<name>A0A8S9V8F2_PHYIN</name>
<reference evidence="2" key="1">
    <citation type="submission" date="2020-03" db="EMBL/GenBank/DDBJ databases">
        <title>Hybrid Assembly of Korean Phytophthora infestans isolates.</title>
        <authorList>
            <person name="Prokchorchik M."/>
            <person name="Lee Y."/>
            <person name="Seo J."/>
            <person name="Cho J.-H."/>
            <person name="Park Y.-E."/>
            <person name="Jang D.-C."/>
            <person name="Im J.-S."/>
            <person name="Choi J.-G."/>
            <person name="Park H.-J."/>
            <person name="Lee G.-B."/>
            <person name="Lee Y.-G."/>
            <person name="Hong S.-Y."/>
            <person name="Cho K."/>
            <person name="Sohn K.H."/>
        </authorList>
    </citation>
    <scope>NUCLEOTIDE SEQUENCE</scope>
    <source>
        <strain evidence="2">KR_2_A2</strain>
    </source>
</reference>
<dbReference type="EMBL" id="JAACNO010000142">
    <property type="protein sequence ID" value="KAF4149726.1"/>
    <property type="molecule type" value="Genomic_DNA"/>
</dbReference>
<evidence type="ECO:0000256" key="1">
    <source>
        <dbReference type="SAM" id="MobiDB-lite"/>
    </source>
</evidence>
<dbReference type="Proteomes" id="UP000704712">
    <property type="component" value="Unassembled WGS sequence"/>
</dbReference>
<feature type="compositionally biased region" description="Polar residues" evidence="1">
    <location>
        <begin position="1"/>
        <end position="11"/>
    </location>
</feature>
<evidence type="ECO:0000313" key="3">
    <source>
        <dbReference type="Proteomes" id="UP000704712"/>
    </source>
</evidence>
<sequence length="194" mass="20230">MDSGTSTSRAATMQKKVPPSGYIGDRETDKARASEEITAGRSRSGGVAKNDIIPAESIILMPCTSIVTARATESGAPSAELSIQAYPSEGSADETPGGGIAAGVEPLFDPASSTVIPDQTSCANDFSRALACAEERPCEGIGAEQAKVQPTELTASAAAMTATDEDILDVNEYLKTIPTRYMRDKIRPQSQETG</sequence>